<dbReference type="InterPro" id="IPR020051">
    <property type="entry name" value="SagB-type_dehydrogenase"/>
</dbReference>
<dbReference type="GO" id="GO:0016491">
    <property type="term" value="F:oxidoreductase activity"/>
    <property type="evidence" value="ECO:0007669"/>
    <property type="project" value="InterPro"/>
</dbReference>
<protein>
    <recommendedName>
        <fullName evidence="1">Nitroreductase domain-containing protein</fullName>
    </recommendedName>
</protein>
<dbReference type="PANTHER" id="PTHR43745">
    <property type="entry name" value="NITROREDUCTASE MJ1384-RELATED"/>
    <property type="match status" value="1"/>
</dbReference>
<dbReference type="Gene3D" id="3.40.109.10">
    <property type="entry name" value="NADH Oxidase"/>
    <property type="match status" value="1"/>
</dbReference>
<gene>
    <name evidence="2" type="ORF">ADK75_05195</name>
</gene>
<organism evidence="2 3">
    <name type="scientific">Streptomyces virginiae</name>
    <name type="common">Streptomyces cinnamonensis</name>
    <dbReference type="NCBI Taxonomy" id="1961"/>
    <lineage>
        <taxon>Bacteria</taxon>
        <taxon>Bacillati</taxon>
        <taxon>Actinomycetota</taxon>
        <taxon>Actinomycetes</taxon>
        <taxon>Kitasatosporales</taxon>
        <taxon>Streptomycetaceae</taxon>
        <taxon>Streptomyces</taxon>
    </lineage>
</organism>
<dbReference type="CDD" id="cd02142">
    <property type="entry name" value="McbC_SagB-like_oxidoreductase"/>
    <property type="match status" value="1"/>
</dbReference>
<sequence length="364" mass="40429">MNLRVSSCGLAFVRDESLHWYDYLEQRTHILSAGSENVIRWFLAGDKCIDEIAEMPGSAADGSTERVAQRLLKQCVLIPVGSSRDVRETEICESWEKWDMPTRAYHFSSRVTEETPIISADDDDEHLAAKHLVYPAPRSFLQNPGCRQIRLPDVSVDGWRHRDLIDVLERRRSRRSFGTSPVSLADVGALLHLAASPQPAADGEIAHLPGSVFRTSPSGGARHPIELYIYAKNIEGLEPGVYHYSPLAHCLEDLKRPTSTEQAISACLDQEWTGGASFIIFYTGVIERSQWKYPDSRAYRVLWMDLGHLSQTVYLLATSRGLNITFTGALKDESVESILGCDGNNEVILGASVVGSPQGEQYPA</sequence>
<evidence type="ECO:0000313" key="3">
    <source>
        <dbReference type="Proteomes" id="UP000037084"/>
    </source>
</evidence>
<proteinExistence type="predicted"/>
<dbReference type="Proteomes" id="UP000037084">
    <property type="component" value="Unassembled WGS sequence"/>
</dbReference>
<feature type="domain" description="Nitroreductase" evidence="1">
    <location>
        <begin position="169"/>
        <end position="355"/>
    </location>
</feature>
<accession>A0A0L8N3B5</accession>
<dbReference type="PATRIC" id="fig|1961.12.peg.1119"/>
<reference evidence="3" key="1">
    <citation type="submission" date="2015-07" db="EMBL/GenBank/DDBJ databases">
        <authorList>
            <consortium name="Consortium for Microbial Forensics and Genomics (microFORGE)"/>
            <person name="Knight B.M."/>
            <person name="Roberts D.P."/>
            <person name="Lin D."/>
            <person name="Hari K."/>
            <person name="Fletcher J."/>
            <person name="Melcher U."/>
            <person name="Blagden T."/>
            <person name="Winegar R.A."/>
        </authorList>
    </citation>
    <scope>NUCLEOTIDE SEQUENCE [LARGE SCALE GENOMIC DNA]</scope>
    <source>
        <strain evidence="3">NRRL B-1447</strain>
    </source>
</reference>
<dbReference type="EMBL" id="LGUV01000017">
    <property type="protein sequence ID" value="KOG57162.1"/>
    <property type="molecule type" value="Genomic_DNA"/>
</dbReference>
<dbReference type="InterPro" id="IPR052544">
    <property type="entry name" value="Bacteriocin_Proc_Enz"/>
</dbReference>
<evidence type="ECO:0000313" key="2">
    <source>
        <dbReference type="EMBL" id="KOG57162.1"/>
    </source>
</evidence>
<comment type="caution">
    <text evidence="2">The sequence shown here is derived from an EMBL/GenBank/DDBJ whole genome shotgun (WGS) entry which is preliminary data.</text>
</comment>
<evidence type="ECO:0000259" key="1">
    <source>
        <dbReference type="Pfam" id="PF00881"/>
    </source>
</evidence>
<dbReference type="SUPFAM" id="SSF55469">
    <property type="entry name" value="FMN-dependent nitroreductase-like"/>
    <property type="match status" value="1"/>
</dbReference>
<dbReference type="NCBIfam" id="TIGR03605">
    <property type="entry name" value="antibiot_sagB"/>
    <property type="match status" value="1"/>
</dbReference>
<dbReference type="PANTHER" id="PTHR43745:SF2">
    <property type="entry name" value="NITROREDUCTASE MJ1384-RELATED"/>
    <property type="match status" value="1"/>
</dbReference>
<dbReference type="Pfam" id="PF00881">
    <property type="entry name" value="Nitroreductase"/>
    <property type="match status" value="1"/>
</dbReference>
<dbReference type="InterPro" id="IPR029479">
    <property type="entry name" value="Nitroreductase"/>
</dbReference>
<dbReference type="AlphaFoldDB" id="A0A0L8N3B5"/>
<dbReference type="InterPro" id="IPR000415">
    <property type="entry name" value="Nitroreductase-like"/>
</dbReference>
<name>A0A0L8N3B5_STRVG</name>